<evidence type="ECO:0000256" key="2">
    <source>
        <dbReference type="SAM" id="SignalP"/>
    </source>
</evidence>
<keyword evidence="2" id="KW-0732">Signal</keyword>
<gene>
    <name evidence="4" type="ORF">IWQ60_011801</name>
</gene>
<organism evidence="4 5">
    <name type="scientific">Tieghemiomyces parasiticus</name>
    <dbReference type="NCBI Taxonomy" id="78921"/>
    <lineage>
        <taxon>Eukaryota</taxon>
        <taxon>Fungi</taxon>
        <taxon>Fungi incertae sedis</taxon>
        <taxon>Zoopagomycota</taxon>
        <taxon>Kickxellomycotina</taxon>
        <taxon>Dimargaritomycetes</taxon>
        <taxon>Dimargaritales</taxon>
        <taxon>Dimargaritaceae</taxon>
        <taxon>Tieghemiomyces</taxon>
    </lineage>
</organism>
<dbReference type="PANTHER" id="PTHR31157:SF1">
    <property type="entry name" value="SCP DOMAIN-CONTAINING PROTEIN"/>
    <property type="match status" value="1"/>
</dbReference>
<feature type="domain" description="SCP" evidence="3">
    <location>
        <begin position="82"/>
        <end position="184"/>
    </location>
</feature>
<dbReference type="OrthoDB" id="568194at2759"/>
<proteinExistence type="predicted"/>
<dbReference type="InterPro" id="IPR014044">
    <property type="entry name" value="CAP_dom"/>
</dbReference>
<reference evidence="4" key="1">
    <citation type="submission" date="2022-07" db="EMBL/GenBank/DDBJ databases">
        <title>Phylogenomic reconstructions and comparative analyses of Kickxellomycotina fungi.</title>
        <authorList>
            <person name="Reynolds N.K."/>
            <person name="Stajich J.E."/>
            <person name="Barry K."/>
            <person name="Grigoriev I.V."/>
            <person name="Crous P."/>
            <person name="Smith M.E."/>
        </authorList>
    </citation>
    <scope>NUCLEOTIDE SEQUENCE</scope>
    <source>
        <strain evidence="4">RSA 861</strain>
    </source>
</reference>
<dbReference type="Pfam" id="PF00188">
    <property type="entry name" value="CAP"/>
    <property type="match status" value="1"/>
</dbReference>
<dbReference type="PANTHER" id="PTHR31157">
    <property type="entry name" value="SCP DOMAIN-CONTAINING PROTEIN"/>
    <property type="match status" value="1"/>
</dbReference>
<feature type="non-terminal residue" evidence="4">
    <location>
        <position position="1"/>
    </location>
</feature>
<feature type="signal peptide" evidence="2">
    <location>
        <begin position="1"/>
        <end position="20"/>
    </location>
</feature>
<dbReference type="SUPFAM" id="SSF55797">
    <property type="entry name" value="PR-1-like"/>
    <property type="match status" value="1"/>
</dbReference>
<dbReference type="CDD" id="cd05379">
    <property type="entry name" value="CAP_bacterial"/>
    <property type="match status" value="1"/>
</dbReference>
<protein>
    <recommendedName>
        <fullName evidence="3">SCP domain-containing protein</fullName>
    </recommendedName>
</protein>
<evidence type="ECO:0000259" key="3">
    <source>
        <dbReference type="Pfam" id="PF00188"/>
    </source>
</evidence>
<keyword evidence="5" id="KW-1185">Reference proteome</keyword>
<dbReference type="Proteomes" id="UP001150569">
    <property type="component" value="Unassembled WGS sequence"/>
</dbReference>
<name>A0A9W7ZGG3_9FUNG</name>
<dbReference type="InterPro" id="IPR035940">
    <property type="entry name" value="CAP_sf"/>
</dbReference>
<feature type="region of interest" description="Disordered" evidence="1">
    <location>
        <begin position="52"/>
        <end position="73"/>
    </location>
</feature>
<dbReference type="Gene3D" id="3.40.33.10">
    <property type="entry name" value="CAP"/>
    <property type="match status" value="1"/>
</dbReference>
<dbReference type="EMBL" id="JANBPT010001441">
    <property type="protein sequence ID" value="KAJ1907785.1"/>
    <property type="molecule type" value="Genomic_DNA"/>
</dbReference>
<feature type="chain" id="PRO_5040795577" description="SCP domain-containing protein" evidence="2">
    <location>
        <begin position="21"/>
        <end position="196"/>
    </location>
</feature>
<accession>A0A9W7ZGG3</accession>
<comment type="caution">
    <text evidence="4">The sequence shown here is derived from an EMBL/GenBank/DDBJ whole genome shotgun (WGS) entry which is preliminary data.</text>
</comment>
<dbReference type="AlphaFoldDB" id="A0A9W7ZGG3"/>
<sequence length="196" mass="21072">TMKFTVLLAFFAVVASPVYTTECTNTVVVTQTRVVTQTVHVTQLSQQTPVYNAPTSTLTSKPSTPTTPPQQGPNLANQALILQLVNAERAKVGLNALTLHANLEKMAITQSKYQVSINKMTHDNPAGSLGARATQAGVKWTTIAENVAYGYPDEKKVMAGWMNSPGHRANILCTKCNSMGAALVGIYWTQCFAQAS</sequence>
<evidence type="ECO:0000313" key="5">
    <source>
        <dbReference type="Proteomes" id="UP001150569"/>
    </source>
</evidence>
<feature type="compositionally biased region" description="Low complexity" evidence="1">
    <location>
        <begin position="52"/>
        <end position="64"/>
    </location>
</feature>
<evidence type="ECO:0000256" key="1">
    <source>
        <dbReference type="SAM" id="MobiDB-lite"/>
    </source>
</evidence>
<evidence type="ECO:0000313" key="4">
    <source>
        <dbReference type="EMBL" id="KAJ1907785.1"/>
    </source>
</evidence>